<comment type="caution">
    <text evidence="2">The sequence shown here is derived from an EMBL/GenBank/DDBJ whole genome shotgun (WGS) entry which is preliminary data.</text>
</comment>
<dbReference type="GO" id="GO:0016491">
    <property type="term" value="F:oxidoreductase activity"/>
    <property type="evidence" value="ECO:0007669"/>
    <property type="project" value="UniProtKB-KW"/>
</dbReference>
<protein>
    <submittedName>
        <fullName evidence="2">Uncharacterized protein</fullName>
    </submittedName>
</protein>
<dbReference type="PANTHER" id="PTHR43157:SF35">
    <property type="entry name" value="DEHYDROGENASE_REDUCTASE FAMILY PROTEIN, PUTATIVE-RELATED"/>
    <property type="match status" value="1"/>
</dbReference>
<dbReference type="Pfam" id="PF00106">
    <property type="entry name" value="adh_short"/>
    <property type="match status" value="1"/>
</dbReference>
<evidence type="ECO:0000256" key="1">
    <source>
        <dbReference type="ARBA" id="ARBA00023002"/>
    </source>
</evidence>
<reference evidence="2 3" key="1">
    <citation type="submission" date="2018-08" db="EMBL/GenBank/DDBJ databases">
        <title>Draft genome of the lignicolous fungus Coniochaeta pulveracea.</title>
        <authorList>
            <person name="Borstlap C.J."/>
            <person name="De Witt R.N."/>
            <person name="Botha A."/>
            <person name="Volschenk H."/>
        </authorList>
    </citation>
    <scope>NUCLEOTIDE SEQUENCE [LARGE SCALE GENOMIC DNA]</scope>
    <source>
        <strain evidence="2 3">CAB683</strain>
    </source>
</reference>
<organism evidence="2 3">
    <name type="scientific">Coniochaeta pulveracea</name>
    <dbReference type="NCBI Taxonomy" id="177199"/>
    <lineage>
        <taxon>Eukaryota</taxon>
        <taxon>Fungi</taxon>
        <taxon>Dikarya</taxon>
        <taxon>Ascomycota</taxon>
        <taxon>Pezizomycotina</taxon>
        <taxon>Sordariomycetes</taxon>
        <taxon>Sordariomycetidae</taxon>
        <taxon>Coniochaetales</taxon>
        <taxon>Coniochaetaceae</taxon>
        <taxon>Coniochaeta</taxon>
    </lineage>
</organism>
<evidence type="ECO:0000313" key="2">
    <source>
        <dbReference type="EMBL" id="RKU43531.1"/>
    </source>
</evidence>
<dbReference type="PANTHER" id="PTHR43157">
    <property type="entry name" value="PHOSPHATIDYLINOSITOL-GLYCAN BIOSYNTHESIS CLASS F PROTEIN-RELATED"/>
    <property type="match status" value="1"/>
</dbReference>
<dbReference type="EMBL" id="QVQW01000042">
    <property type="protein sequence ID" value="RKU43531.1"/>
    <property type="molecule type" value="Genomic_DNA"/>
</dbReference>
<dbReference type="AlphaFoldDB" id="A0A420Y6N7"/>
<dbReference type="Proteomes" id="UP000275385">
    <property type="component" value="Unassembled WGS sequence"/>
</dbReference>
<evidence type="ECO:0000313" key="3">
    <source>
        <dbReference type="Proteomes" id="UP000275385"/>
    </source>
</evidence>
<dbReference type="InterPro" id="IPR036291">
    <property type="entry name" value="NAD(P)-bd_dom_sf"/>
</dbReference>
<keyword evidence="1" id="KW-0560">Oxidoreductase</keyword>
<gene>
    <name evidence="2" type="ORF">DL546_006827</name>
</gene>
<name>A0A420Y6N7_9PEZI</name>
<dbReference type="OrthoDB" id="542013at2759"/>
<sequence>MSAQLAAAASGEGSFSGLVKRQFTKPKPLPDVDLSSQVAIVTGANAGVGYAASRHLLRLGLSRLIMGVRSQTRGDKAASMLRKEFPSASVDVWILDMTSYDSIQAFAKQVETLSRLDIVILNAGMGATSYEAVPSTGHELTIQINYISTALLGLLLLPILKTHSARIPASARNGHPPAMTLVGSDIMYSNSIPDPLTGPPILSRWDDPKQFSMTKIYGVSKVLLLLFGWKLADLVTPDEVLVNVSNPGMTGGTQFFAKSPFLVRKVVGLMQAALARTAETAATIYVDAVLGHGKESHGGFVSDWAIKPYPSVCYSADGPKLRDRLWEETIQELKPFGAAQALEKLKK</sequence>
<dbReference type="PRINTS" id="PR00081">
    <property type="entry name" value="GDHRDH"/>
</dbReference>
<dbReference type="InterPro" id="IPR002347">
    <property type="entry name" value="SDR_fam"/>
</dbReference>
<dbReference type="SUPFAM" id="SSF51735">
    <property type="entry name" value="NAD(P)-binding Rossmann-fold domains"/>
    <property type="match status" value="1"/>
</dbReference>
<proteinExistence type="predicted"/>
<accession>A0A420Y6N7</accession>
<keyword evidence="3" id="KW-1185">Reference proteome</keyword>
<dbReference type="STRING" id="177199.A0A420Y6N7"/>
<dbReference type="Gene3D" id="3.40.50.720">
    <property type="entry name" value="NAD(P)-binding Rossmann-like Domain"/>
    <property type="match status" value="1"/>
</dbReference>